<gene>
    <name evidence="1" type="ORF">H9826_01360</name>
</gene>
<dbReference type="AlphaFoldDB" id="A0A9D1Z254"/>
<sequence>MFLTLACATAVPYLIFEPKNILKHLKNGALTAVQNTNTALVALASATGFGGVVASGFSASSTTS</sequence>
<reference evidence="1" key="1">
    <citation type="journal article" date="2021" name="PeerJ">
        <title>Extensive microbial diversity within the chicken gut microbiome revealed by metagenomics and culture.</title>
        <authorList>
            <person name="Gilroy R."/>
            <person name="Ravi A."/>
            <person name="Getino M."/>
            <person name="Pursley I."/>
            <person name="Horton D.L."/>
            <person name="Alikhan N.F."/>
            <person name="Baker D."/>
            <person name="Gharbi K."/>
            <person name="Hall N."/>
            <person name="Watson M."/>
            <person name="Adriaenssens E.M."/>
            <person name="Foster-Nyarko E."/>
            <person name="Jarju S."/>
            <person name="Secka A."/>
            <person name="Antonio M."/>
            <person name="Oren A."/>
            <person name="Chaudhuri R.R."/>
            <person name="La Ragione R."/>
            <person name="Hildebrand F."/>
            <person name="Pallen M.J."/>
        </authorList>
    </citation>
    <scope>NUCLEOTIDE SEQUENCE</scope>
    <source>
        <strain evidence="1">CHK33-7979</strain>
    </source>
</reference>
<comment type="caution">
    <text evidence="1">The sequence shown here is derived from an EMBL/GenBank/DDBJ whole genome shotgun (WGS) entry which is preliminary data.</text>
</comment>
<organism evidence="1 2">
    <name type="scientific">Candidatus Intestinimonas merdavium</name>
    <dbReference type="NCBI Taxonomy" id="2838622"/>
    <lineage>
        <taxon>Bacteria</taxon>
        <taxon>Bacillati</taxon>
        <taxon>Bacillota</taxon>
        <taxon>Clostridia</taxon>
        <taxon>Eubacteriales</taxon>
        <taxon>Intestinimonas</taxon>
    </lineage>
</organism>
<accession>A0A9D1Z254</accession>
<dbReference type="Proteomes" id="UP000886824">
    <property type="component" value="Unassembled WGS sequence"/>
</dbReference>
<reference evidence="1" key="2">
    <citation type="submission" date="2021-04" db="EMBL/GenBank/DDBJ databases">
        <authorList>
            <person name="Gilroy R."/>
        </authorList>
    </citation>
    <scope>NUCLEOTIDE SEQUENCE</scope>
    <source>
        <strain evidence="1">CHK33-7979</strain>
    </source>
</reference>
<protein>
    <submittedName>
        <fullName evidence="1">Uncharacterized protein</fullName>
    </submittedName>
</protein>
<evidence type="ECO:0000313" key="1">
    <source>
        <dbReference type="EMBL" id="HIY72609.1"/>
    </source>
</evidence>
<proteinExistence type="predicted"/>
<evidence type="ECO:0000313" key="2">
    <source>
        <dbReference type="Proteomes" id="UP000886824"/>
    </source>
</evidence>
<dbReference type="EMBL" id="DXCX01000016">
    <property type="protein sequence ID" value="HIY72609.1"/>
    <property type="molecule type" value="Genomic_DNA"/>
</dbReference>
<name>A0A9D1Z254_9FIRM</name>